<accession>A0A1R2ASQ2</accession>
<reference evidence="2 3" key="1">
    <citation type="submission" date="2016-11" db="EMBL/GenBank/DDBJ databases">
        <title>The macronuclear genome of Stentor coeruleus: a giant cell with tiny introns.</title>
        <authorList>
            <person name="Slabodnick M."/>
            <person name="Ruby J.G."/>
            <person name="Reiff S.B."/>
            <person name="Swart E.C."/>
            <person name="Gosai S."/>
            <person name="Prabakaran S."/>
            <person name="Witkowska E."/>
            <person name="Larue G.E."/>
            <person name="Fisher S."/>
            <person name="Freeman R.M."/>
            <person name="Gunawardena J."/>
            <person name="Chu W."/>
            <person name="Stover N.A."/>
            <person name="Gregory B.D."/>
            <person name="Nowacki M."/>
            <person name="Derisi J."/>
            <person name="Roy S.W."/>
            <person name="Marshall W.F."/>
            <person name="Sood P."/>
        </authorList>
    </citation>
    <scope>NUCLEOTIDE SEQUENCE [LARGE SCALE GENOMIC DNA]</scope>
    <source>
        <strain evidence="2">WM001</strain>
    </source>
</reference>
<sequence length="164" mass="19122">MKFSRLEFTVPKNLEGVQHNDWKDRVNQETSSYFQSIDRGLISHKLLPNTLEGIAHPNLSTIRTSSYARVDNFFEKRILEKSSSDILTNKEISKKRYNNYPWAASSIQIEHDFSKKSVNSPKYKHIIKLRNLEAQRQNNVSKNLFQGQSSRPLHIKLPPINKQN</sequence>
<organism evidence="2 3">
    <name type="scientific">Stentor coeruleus</name>
    <dbReference type="NCBI Taxonomy" id="5963"/>
    <lineage>
        <taxon>Eukaryota</taxon>
        <taxon>Sar</taxon>
        <taxon>Alveolata</taxon>
        <taxon>Ciliophora</taxon>
        <taxon>Postciliodesmatophora</taxon>
        <taxon>Heterotrichea</taxon>
        <taxon>Heterotrichida</taxon>
        <taxon>Stentoridae</taxon>
        <taxon>Stentor</taxon>
    </lineage>
</organism>
<dbReference type="AlphaFoldDB" id="A0A1R2ASQ2"/>
<gene>
    <name evidence="2" type="ORF">SteCoe_35337</name>
</gene>
<dbReference type="EMBL" id="MPUH01001489">
    <property type="protein sequence ID" value="OMJ67485.1"/>
    <property type="molecule type" value="Genomic_DNA"/>
</dbReference>
<name>A0A1R2ASQ2_9CILI</name>
<dbReference type="Proteomes" id="UP000187209">
    <property type="component" value="Unassembled WGS sequence"/>
</dbReference>
<evidence type="ECO:0000313" key="3">
    <source>
        <dbReference type="Proteomes" id="UP000187209"/>
    </source>
</evidence>
<feature type="region of interest" description="Disordered" evidence="1">
    <location>
        <begin position="144"/>
        <end position="164"/>
    </location>
</feature>
<protein>
    <submittedName>
        <fullName evidence="2">Uncharacterized protein</fullName>
    </submittedName>
</protein>
<evidence type="ECO:0000313" key="2">
    <source>
        <dbReference type="EMBL" id="OMJ67485.1"/>
    </source>
</evidence>
<proteinExistence type="predicted"/>
<comment type="caution">
    <text evidence="2">The sequence shown here is derived from an EMBL/GenBank/DDBJ whole genome shotgun (WGS) entry which is preliminary data.</text>
</comment>
<keyword evidence="3" id="KW-1185">Reference proteome</keyword>
<evidence type="ECO:0000256" key="1">
    <source>
        <dbReference type="SAM" id="MobiDB-lite"/>
    </source>
</evidence>